<dbReference type="GO" id="GO:0005576">
    <property type="term" value="C:extracellular region"/>
    <property type="evidence" value="ECO:0007669"/>
    <property type="project" value="UniProtKB-SubCell"/>
</dbReference>
<reference evidence="11" key="1">
    <citation type="submission" date="2017-02" db="UniProtKB">
        <authorList>
            <consortium name="WormBaseParasite"/>
        </authorList>
    </citation>
    <scope>IDENTIFICATION</scope>
</reference>
<feature type="active site" evidence="4">
    <location>
        <position position="160"/>
    </location>
</feature>
<evidence type="ECO:0000313" key="10">
    <source>
        <dbReference type="Proteomes" id="UP000271162"/>
    </source>
</evidence>
<dbReference type="PANTHER" id="PTHR11716:SF107">
    <property type="entry name" value="PHOSPHOLIPASE A2"/>
    <property type="match status" value="1"/>
</dbReference>
<dbReference type="GO" id="GO:0006644">
    <property type="term" value="P:phospholipid metabolic process"/>
    <property type="evidence" value="ECO:0007669"/>
    <property type="project" value="InterPro"/>
</dbReference>
<dbReference type="Pfam" id="PF00068">
    <property type="entry name" value="Phospholip_A2_1"/>
    <property type="match status" value="1"/>
</dbReference>
<feature type="disulfide bond" evidence="6">
    <location>
        <begin position="156"/>
        <end position="216"/>
    </location>
</feature>
<feature type="disulfide bond" evidence="6">
    <location>
        <begin position="163"/>
        <end position="209"/>
    </location>
</feature>
<keyword evidence="5" id="KW-0479">Metal-binding</keyword>
<dbReference type="CDD" id="cd00125">
    <property type="entry name" value="PLA2c"/>
    <property type="match status" value="1"/>
</dbReference>
<evidence type="ECO:0000256" key="1">
    <source>
        <dbReference type="ARBA" id="ARBA00004613"/>
    </source>
</evidence>
<evidence type="ECO:0000256" key="2">
    <source>
        <dbReference type="ARBA" id="ARBA00022525"/>
    </source>
</evidence>
<protein>
    <submittedName>
        <fullName evidence="11">Phospholipase A2 (inferred by orthology to a human protein)</fullName>
    </submittedName>
</protein>
<comment type="similarity">
    <text evidence="7">Belongs to the phospholipase A2 family.</text>
</comment>
<dbReference type="Proteomes" id="UP000271162">
    <property type="component" value="Unassembled WGS sequence"/>
</dbReference>
<dbReference type="WBParaSite" id="NBR_0000774701-mRNA-1">
    <property type="protein sequence ID" value="NBR_0000774701-mRNA-1"/>
    <property type="gene ID" value="NBR_0000774701"/>
</dbReference>
<dbReference type="InterPro" id="IPR036444">
    <property type="entry name" value="PLipase_A2_dom_sf"/>
</dbReference>
<feature type="binding site" evidence="5">
    <location>
        <position position="161"/>
    </location>
    <ligand>
        <name>Ca(2+)</name>
        <dbReference type="ChEBI" id="CHEBI:29108"/>
    </ligand>
</feature>
<feature type="active site" evidence="4">
    <location>
        <position position="210"/>
    </location>
</feature>
<dbReference type="GO" id="GO:0016042">
    <property type="term" value="P:lipid catabolic process"/>
    <property type="evidence" value="ECO:0007669"/>
    <property type="project" value="InterPro"/>
</dbReference>
<reference evidence="9 10" key="2">
    <citation type="submission" date="2018-11" db="EMBL/GenBank/DDBJ databases">
        <authorList>
            <consortium name="Pathogen Informatics"/>
        </authorList>
    </citation>
    <scope>NUCLEOTIDE SEQUENCE [LARGE SCALE GENOMIC DNA]</scope>
</reference>
<evidence type="ECO:0000259" key="8">
    <source>
        <dbReference type="SMART" id="SM00085"/>
    </source>
</evidence>
<dbReference type="InterPro" id="IPR033113">
    <property type="entry name" value="PLA2_histidine"/>
</dbReference>
<dbReference type="SMART" id="SM00085">
    <property type="entry name" value="PA2c"/>
    <property type="match status" value="1"/>
</dbReference>
<dbReference type="PROSITE" id="PS00118">
    <property type="entry name" value="PA2_HIS"/>
    <property type="match status" value="1"/>
</dbReference>
<feature type="disulfide bond" evidence="6">
    <location>
        <begin position="122"/>
        <end position="157"/>
    </location>
</feature>
<evidence type="ECO:0000256" key="3">
    <source>
        <dbReference type="ARBA" id="ARBA00023157"/>
    </source>
</evidence>
<gene>
    <name evidence="9" type="ORF">NBR_LOCUS7748</name>
</gene>
<evidence type="ECO:0000256" key="5">
    <source>
        <dbReference type="PIRSR" id="PIRSR601211-2"/>
    </source>
</evidence>
<dbReference type="EMBL" id="UYSL01019922">
    <property type="protein sequence ID" value="VDL71337.1"/>
    <property type="molecule type" value="Genomic_DNA"/>
</dbReference>
<name>A0A0N4XXL7_NIPBR</name>
<feature type="binding site" evidence="5">
    <location>
        <position position="123"/>
    </location>
    <ligand>
        <name>Ca(2+)</name>
        <dbReference type="ChEBI" id="CHEBI:29108"/>
    </ligand>
</feature>
<evidence type="ECO:0000313" key="11">
    <source>
        <dbReference type="WBParaSite" id="NBR_0000774701-mRNA-1"/>
    </source>
</evidence>
<keyword evidence="5" id="KW-0106">Calcium</keyword>
<proteinExistence type="inferred from homology"/>
<dbReference type="PROSITE" id="PS00119">
    <property type="entry name" value="PA2_ASP"/>
    <property type="match status" value="2"/>
</dbReference>
<dbReference type="PANTHER" id="PTHR11716">
    <property type="entry name" value="PHOSPHOLIPASE A2 FAMILY MEMBER"/>
    <property type="match status" value="1"/>
</dbReference>
<evidence type="ECO:0000256" key="7">
    <source>
        <dbReference type="RuleBase" id="RU003654"/>
    </source>
</evidence>
<dbReference type="GO" id="GO:0050482">
    <property type="term" value="P:arachidonate secretion"/>
    <property type="evidence" value="ECO:0007669"/>
    <property type="project" value="InterPro"/>
</dbReference>
<keyword evidence="3 6" id="KW-1015">Disulfide bond</keyword>
<sequence>MILLESALEAQDDCKSALCACDVAVVNCWAKYPKPQQKARCNRSNFLATDAEYFQLILGSMVLRFSQTMSRIVFFSAVIPLLLSHHLQFPKPEKAALWNLGSVGECVLHYNPIIYNNYGCWCGFGGSHEPSDGIDRLDLPKIYSVPPFEAVSLHRCCMHHDNCYDAAVASKECRDVVVEYLDNYKWKCVNNTAVCTEKKDSCKAALCACDTAVVHCWSQFAKPAHKAKCDRKKPTPK</sequence>
<dbReference type="GO" id="GO:0005509">
    <property type="term" value="F:calcium ion binding"/>
    <property type="evidence" value="ECO:0007669"/>
    <property type="project" value="InterPro"/>
</dbReference>
<dbReference type="SUPFAM" id="SSF48619">
    <property type="entry name" value="Phospholipase A2, PLA2"/>
    <property type="match status" value="2"/>
</dbReference>
<feature type="domain" description="Phospholipase A2-like central" evidence="8">
    <location>
        <begin position="96"/>
        <end position="236"/>
    </location>
</feature>
<evidence type="ECO:0000256" key="4">
    <source>
        <dbReference type="PIRSR" id="PIRSR601211-1"/>
    </source>
</evidence>
<dbReference type="InterPro" id="IPR016090">
    <property type="entry name" value="PLA2-like_dom"/>
</dbReference>
<feature type="disulfide bond" evidence="6">
    <location>
        <begin position="195"/>
        <end position="207"/>
    </location>
</feature>
<dbReference type="Gene3D" id="1.20.90.10">
    <property type="entry name" value="Phospholipase A2 domain"/>
    <property type="match status" value="1"/>
</dbReference>
<dbReference type="InterPro" id="IPR001211">
    <property type="entry name" value="PLA2"/>
</dbReference>
<accession>A0A0N4XXL7</accession>
<keyword evidence="2" id="KW-0964">Secreted</keyword>
<dbReference type="AlphaFoldDB" id="A0A0N4XXL7"/>
<feature type="disulfide bond" evidence="6">
    <location>
        <begin position="173"/>
        <end position="202"/>
    </location>
</feature>
<evidence type="ECO:0000313" key="9">
    <source>
        <dbReference type="EMBL" id="VDL71337.1"/>
    </source>
</evidence>
<organism evidence="11">
    <name type="scientific">Nippostrongylus brasiliensis</name>
    <name type="common">Rat hookworm</name>
    <dbReference type="NCBI Taxonomy" id="27835"/>
    <lineage>
        <taxon>Eukaryota</taxon>
        <taxon>Metazoa</taxon>
        <taxon>Ecdysozoa</taxon>
        <taxon>Nematoda</taxon>
        <taxon>Chromadorea</taxon>
        <taxon>Rhabditida</taxon>
        <taxon>Rhabditina</taxon>
        <taxon>Rhabditomorpha</taxon>
        <taxon>Strongyloidea</taxon>
        <taxon>Heligmosomidae</taxon>
        <taxon>Nippostrongylus</taxon>
    </lineage>
</organism>
<comment type="cofactor">
    <cofactor evidence="5">
        <name>Ca(2+)</name>
        <dbReference type="ChEBI" id="CHEBI:29108"/>
    </cofactor>
    <text evidence="5">Binds 1 Ca(2+) ion per subunit.</text>
</comment>
<dbReference type="STRING" id="27835.A0A0N4XXL7"/>
<feature type="binding site" evidence="5">
    <location>
        <position position="125"/>
    </location>
    <ligand>
        <name>Ca(2+)</name>
        <dbReference type="ChEBI" id="CHEBI:29108"/>
    </ligand>
</feature>
<evidence type="ECO:0000256" key="6">
    <source>
        <dbReference type="PIRSR" id="PIRSR601211-3"/>
    </source>
</evidence>
<dbReference type="GO" id="GO:0004623">
    <property type="term" value="F:phospholipase A2 activity"/>
    <property type="evidence" value="ECO:0007669"/>
    <property type="project" value="InterPro"/>
</dbReference>
<keyword evidence="10" id="KW-1185">Reference proteome</keyword>
<dbReference type="InterPro" id="IPR033112">
    <property type="entry name" value="PLA2_Asp_AS"/>
</dbReference>
<dbReference type="OMA" id="ASKECRD"/>
<comment type="subcellular location">
    <subcellularLocation>
        <location evidence="1">Secreted</location>
    </subcellularLocation>
</comment>